<sequence>MRGRSGSYATSSAYGLSVHPPQSRARQLPAGRQRLLVLGSEIGGRWNEGSQRFVRDLVRLRALRAPPAVTSAAAAGWATRWWALFPSRSSSPSPVPRLAAPGQQLHSRGQVTALLWTVSLTLLRTKEPVAFRCRLKAEHLRMMRDACAEDGRHLPDAGGGRDKAADGSGELEMQRDVIG</sequence>
<dbReference type="AlphaFoldDB" id="A0A1Q9D563"/>
<feature type="region of interest" description="Disordered" evidence="1">
    <location>
        <begin position="150"/>
        <end position="179"/>
    </location>
</feature>
<evidence type="ECO:0000256" key="1">
    <source>
        <dbReference type="SAM" id="MobiDB-lite"/>
    </source>
</evidence>
<gene>
    <name evidence="2" type="ORF">AK812_SmicGene28125</name>
</gene>
<protein>
    <submittedName>
        <fullName evidence="2">Uncharacterized protein</fullName>
    </submittedName>
</protein>
<accession>A0A1Q9D563</accession>
<feature type="region of interest" description="Disordered" evidence="1">
    <location>
        <begin position="1"/>
        <end position="27"/>
    </location>
</feature>
<comment type="caution">
    <text evidence="2">The sequence shown here is derived from an EMBL/GenBank/DDBJ whole genome shotgun (WGS) entry which is preliminary data.</text>
</comment>
<evidence type="ECO:0000313" key="2">
    <source>
        <dbReference type="EMBL" id="OLP90322.1"/>
    </source>
</evidence>
<keyword evidence="3" id="KW-1185">Reference proteome</keyword>
<organism evidence="2 3">
    <name type="scientific">Symbiodinium microadriaticum</name>
    <name type="common">Dinoflagellate</name>
    <name type="synonym">Zooxanthella microadriatica</name>
    <dbReference type="NCBI Taxonomy" id="2951"/>
    <lineage>
        <taxon>Eukaryota</taxon>
        <taxon>Sar</taxon>
        <taxon>Alveolata</taxon>
        <taxon>Dinophyceae</taxon>
        <taxon>Suessiales</taxon>
        <taxon>Symbiodiniaceae</taxon>
        <taxon>Symbiodinium</taxon>
    </lineage>
</organism>
<reference evidence="2 3" key="1">
    <citation type="submission" date="2016-02" db="EMBL/GenBank/DDBJ databases">
        <title>Genome analysis of coral dinoflagellate symbionts highlights evolutionary adaptations to a symbiotic lifestyle.</title>
        <authorList>
            <person name="Aranda M."/>
            <person name="Li Y."/>
            <person name="Liew Y.J."/>
            <person name="Baumgarten S."/>
            <person name="Simakov O."/>
            <person name="Wilson M."/>
            <person name="Piel J."/>
            <person name="Ashoor H."/>
            <person name="Bougouffa S."/>
            <person name="Bajic V.B."/>
            <person name="Ryu T."/>
            <person name="Ravasi T."/>
            <person name="Bayer T."/>
            <person name="Micklem G."/>
            <person name="Kim H."/>
            <person name="Bhak J."/>
            <person name="Lajeunesse T.C."/>
            <person name="Voolstra C.R."/>
        </authorList>
    </citation>
    <scope>NUCLEOTIDE SEQUENCE [LARGE SCALE GENOMIC DNA]</scope>
    <source>
        <strain evidence="2 3">CCMP2467</strain>
    </source>
</reference>
<dbReference type="EMBL" id="LSRX01000717">
    <property type="protein sequence ID" value="OLP90322.1"/>
    <property type="molecule type" value="Genomic_DNA"/>
</dbReference>
<name>A0A1Q9D563_SYMMI</name>
<feature type="compositionally biased region" description="Basic and acidic residues" evidence="1">
    <location>
        <begin position="150"/>
        <end position="165"/>
    </location>
</feature>
<dbReference type="Proteomes" id="UP000186817">
    <property type="component" value="Unassembled WGS sequence"/>
</dbReference>
<proteinExistence type="predicted"/>
<evidence type="ECO:0000313" key="3">
    <source>
        <dbReference type="Proteomes" id="UP000186817"/>
    </source>
</evidence>